<feature type="compositionally biased region" description="Polar residues" evidence="1">
    <location>
        <begin position="32"/>
        <end position="47"/>
    </location>
</feature>
<evidence type="ECO:0000256" key="1">
    <source>
        <dbReference type="SAM" id="MobiDB-lite"/>
    </source>
</evidence>
<organism evidence="2 3">
    <name type="scientific">Venturia inaequalis</name>
    <name type="common">Apple scab fungus</name>
    <dbReference type="NCBI Taxonomy" id="5025"/>
    <lineage>
        <taxon>Eukaryota</taxon>
        <taxon>Fungi</taxon>
        <taxon>Dikarya</taxon>
        <taxon>Ascomycota</taxon>
        <taxon>Pezizomycotina</taxon>
        <taxon>Dothideomycetes</taxon>
        <taxon>Pleosporomycetidae</taxon>
        <taxon>Venturiales</taxon>
        <taxon>Venturiaceae</taxon>
        <taxon>Venturia</taxon>
    </lineage>
</organism>
<feature type="region of interest" description="Disordered" evidence="1">
    <location>
        <begin position="1"/>
        <end position="55"/>
    </location>
</feature>
<evidence type="ECO:0000313" key="2">
    <source>
        <dbReference type="EMBL" id="KAE9978663.1"/>
    </source>
</evidence>
<comment type="caution">
    <text evidence="2">The sequence shown here is derived from an EMBL/GenBank/DDBJ whole genome shotgun (WGS) entry which is preliminary data.</text>
</comment>
<dbReference type="Proteomes" id="UP000433883">
    <property type="component" value="Unassembled WGS sequence"/>
</dbReference>
<feature type="compositionally biased region" description="Polar residues" evidence="1">
    <location>
        <begin position="8"/>
        <end position="18"/>
    </location>
</feature>
<gene>
    <name evidence="2" type="ORF">BLS_000410</name>
</gene>
<proteinExistence type="predicted"/>
<evidence type="ECO:0000313" key="3">
    <source>
        <dbReference type="Proteomes" id="UP000433883"/>
    </source>
</evidence>
<dbReference type="EMBL" id="WNWQ01000107">
    <property type="protein sequence ID" value="KAE9978663.1"/>
    <property type="molecule type" value="Genomic_DNA"/>
</dbReference>
<name>A0A8H3V0R4_VENIN</name>
<accession>A0A8H3V0R4</accession>
<protein>
    <submittedName>
        <fullName evidence="2">Uncharacterized protein</fullName>
    </submittedName>
</protein>
<reference evidence="2 3" key="1">
    <citation type="submission" date="2019-11" db="EMBL/GenBank/DDBJ databases">
        <title>Venturia inaequalis Genome Resource.</title>
        <authorList>
            <person name="Lichtner F.J."/>
        </authorList>
    </citation>
    <scope>NUCLEOTIDE SEQUENCE [LARGE SCALE GENOMIC DNA]</scope>
    <source>
        <strain evidence="2">Bline_iso_100314</strain>
    </source>
</reference>
<sequence>MKQDKSMSSHSGTSTQESCLECNGDRTAPKLTKSSRAQCPQCESNRWTEAMKSPKDEDFLQPRILYVSETYFNELTERQENKNMTETQREETRRIFSDPELFEARVEEIMEDLAKKAPAILVDYDGDDEPGEAREEVEEQE</sequence>
<dbReference type="AlphaFoldDB" id="A0A8H3V0R4"/>